<gene>
    <name evidence="1" type="ORF">METZ01_LOCUS101586</name>
</gene>
<dbReference type="Gene3D" id="2.20.110.10">
    <property type="entry name" value="Histone H3 K4-specific methyltransferase SET7/9 N-terminal domain"/>
    <property type="match status" value="2"/>
</dbReference>
<dbReference type="EMBL" id="UINC01011002">
    <property type="protein sequence ID" value="SVA48732.1"/>
    <property type="molecule type" value="Genomic_DNA"/>
</dbReference>
<dbReference type="InterPro" id="IPR011652">
    <property type="entry name" value="MORN_2"/>
</dbReference>
<dbReference type="AlphaFoldDB" id="A0A381W8C4"/>
<evidence type="ECO:0008006" key="2">
    <source>
        <dbReference type="Google" id="ProtNLM"/>
    </source>
</evidence>
<proteinExistence type="predicted"/>
<reference evidence="1" key="1">
    <citation type="submission" date="2018-05" db="EMBL/GenBank/DDBJ databases">
        <authorList>
            <person name="Lanie J.A."/>
            <person name="Ng W.-L."/>
            <person name="Kazmierczak K.M."/>
            <person name="Andrzejewski T.M."/>
            <person name="Davidsen T.M."/>
            <person name="Wayne K.J."/>
            <person name="Tettelin H."/>
            <person name="Glass J.I."/>
            <person name="Rusch D."/>
            <person name="Podicherti R."/>
            <person name="Tsui H.-C.T."/>
            <person name="Winkler M.E."/>
        </authorList>
    </citation>
    <scope>NUCLEOTIDE SEQUENCE</scope>
</reference>
<name>A0A381W8C4_9ZZZZ</name>
<dbReference type="Pfam" id="PF07661">
    <property type="entry name" value="MORN_2"/>
    <property type="match status" value="4"/>
</dbReference>
<accession>A0A381W8C4</accession>
<sequence>MSTEDKIVSLNDFKEDRKFLDLDGKPYTGFYTNYYDRVNDQQGYFEEYYKDGKLNGLSTWWYENGQKQNEDHYKDGKLNGLSTWWYENGQKELENHYKDGKLNGLCILWHENGQKELENHYKDGKLNGLSTCWYENGQIEGEGFFKDGIQVDDNRTELDEDENELPFTSNGPLAFIKNFCLTFFYILIGLKFSKYIFDVWL</sequence>
<dbReference type="SUPFAM" id="SSF82185">
    <property type="entry name" value="Histone H3 K4-specific methyltransferase SET7/9 N-terminal domain"/>
    <property type="match status" value="1"/>
</dbReference>
<organism evidence="1">
    <name type="scientific">marine metagenome</name>
    <dbReference type="NCBI Taxonomy" id="408172"/>
    <lineage>
        <taxon>unclassified sequences</taxon>
        <taxon>metagenomes</taxon>
        <taxon>ecological metagenomes</taxon>
    </lineage>
</organism>
<evidence type="ECO:0000313" key="1">
    <source>
        <dbReference type="EMBL" id="SVA48732.1"/>
    </source>
</evidence>
<protein>
    <recommendedName>
        <fullName evidence="2">Toxin-antitoxin system YwqK family antitoxin</fullName>
    </recommendedName>
</protein>